<proteinExistence type="predicted"/>
<dbReference type="STRING" id="402734.SAMN05660918_2808"/>
<name>A0A1H6XCC4_9FLAO</name>
<keyword evidence="3" id="KW-1185">Reference proteome</keyword>
<evidence type="ECO:0000256" key="1">
    <source>
        <dbReference type="SAM" id="Phobius"/>
    </source>
</evidence>
<organism evidence="2 3">
    <name type="scientific">Flavobacterium terrigena</name>
    <dbReference type="NCBI Taxonomy" id="402734"/>
    <lineage>
        <taxon>Bacteria</taxon>
        <taxon>Pseudomonadati</taxon>
        <taxon>Bacteroidota</taxon>
        <taxon>Flavobacteriia</taxon>
        <taxon>Flavobacteriales</taxon>
        <taxon>Flavobacteriaceae</taxon>
        <taxon>Flavobacterium</taxon>
    </lineage>
</organism>
<protein>
    <submittedName>
        <fullName evidence="2">Uncharacterized protein</fullName>
    </submittedName>
</protein>
<gene>
    <name evidence="2" type="ORF">SAMN05660918_2808</name>
</gene>
<dbReference type="Proteomes" id="UP000199702">
    <property type="component" value="Unassembled WGS sequence"/>
</dbReference>
<accession>A0A1H6XCC4</accession>
<sequence>MLFSVFIYGQDSITEKYYQERGYSIPPRTTHIEQPAPSNTSYLNLIPRNSKTESIGGNKQYQTENKRKLIKDSIRAEAMKLSFADKQKIKDSSVKEVLNGIKDERLNLTENENTNSSTNYSFEEKNDENKILYAIIVILVLLSAFLMYKFKISSQKNKLND</sequence>
<dbReference type="AlphaFoldDB" id="A0A1H6XCC4"/>
<keyword evidence="1" id="KW-0812">Transmembrane</keyword>
<keyword evidence="1" id="KW-0472">Membrane</keyword>
<evidence type="ECO:0000313" key="3">
    <source>
        <dbReference type="Proteomes" id="UP000199702"/>
    </source>
</evidence>
<reference evidence="3" key="1">
    <citation type="submission" date="2016-10" db="EMBL/GenBank/DDBJ databases">
        <authorList>
            <person name="Varghese N."/>
            <person name="Submissions S."/>
        </authorList>
    </citation>
    <scope>NUCLEOTIDE SEQUENCE [LARGE SCALE GENOMIC DNA]</scope>
    <source>
        <strain evidence="3">DSM 17934</strain>
    </source>
</reference>
<keyword evidence="1" id="KW-1133">Transmembrane helix</keyword>
<evidence type="ECO:0000313" key="2">
    <source>
        <dbReference type="EMBL" id="SEJ26793.1"/>
    </source>
</evidence>
<dbReference type="EMBL" id="FNYA01000008">
    <property type="protein sequence ID" value="SEJ26793.1"/>
    <property type="molecule type" value="Genomic_DNA"/>
</dbReference>
<feature type="transmembrane region" description="Helical" evidence="1">
    <location>
        <begin position="131"/>
        <end position="148"/>
    </location>
</feature>